<accession>A0A9P8Q8U0</accession>
<protein>
    <submittedName>
        <fullName evidence="1">Uncharacterized protein</fullName>
    </submittedName>
</protein>
<comment type="caution">
    <text evidence="1">The sequence shown here is derived from an EMBL/GenBank/DDBJ whole genome shotgun (WGS) entry which is preliminary data.</text>
</comment>
<reference evidence="1" key="2">
    <citation type="submission" date="2021-01" db="EMBL/GenBank/DDBJ databases">
        <authorList>
            <person name="Schikora-Tamarit M.A."/>
        </authorList>
    </citation>
    <scope>NUCLEOTIDE SEQUENCE</scope>
    <source>
        <strain evidence="1">CBS2887</strain>
    </source>
</reference>
<gene>
    <name evidence="1" type="ORF">WICPIJ_002940</name>
</gene>
<evidence type="ECO:0000313" key="1">
    <source>
        <dbReference type="EMBL" id="KAH3686081.1"/>
    </source>
</evidence>
<sequence>MEPPSTFRYFNPFNTWYSSNSFPSSASSMEAKEPSLRIWFKDLTLSVITYTISDSSITSKIVTGKLSDLRDPSLIFHSVFDGIEVVELSAWIVYGNEGPIILLLNDLRKFIFQVQFEILIGLVDFVLIPSSIDHFLNCFESTETTYVFLPDFVLFSVACAAMRDNALCVDCCMSLHVSINISPIKLIT</sequence>
<evidence type="ECO:0000313" key="2">
    <source>
        <dbReference type="Proteomes" id="UP000774326"/>
    </source>
</evidence>
<reference evidence="1" key="1">
    <citation type="journal article" date="2021" name="Open Biol.">
        <title>Shared evolutionary footprints suggest mitochondrial oxidative damage underlies multiple complex I losses in fungi.</title>
        <authorList>
            <person name="Schikora-Tamarit M.A."/>
            <person name="Marcet-Houben M."/>
            <person name="Nosek J."/>
            <person name="Gabaldon T."/>
        </authorList>
    </citation>
    <scope>NUCLEOTIDE SEQUENCE</scope>
    <source>
        <strain evidence="1">CBS2887</strain>
    </source>
</reference>
<dbReference type="EMBL" id="JAEUBG010001656">
    <property type="protein sequence ID" value="KAH3686081.1"/>
    <property type="molecule type" value="Genomic_DNA"/>
</dbReference>
<organism evidence="1 2">
    <name type="scientific">Wickerhamomyces pijperi</name>
    <name type="common">Yeast</name>
    <name type="synonym">Pichia pijperi</name>
    <dbReference type="NCBI Taxonomy" id="599730"/>
    <lineage>
        <taxon>Eukaryota</taxon>
        <taxon>Fungi</taxon>
        <taxon>Dikarya</taxon>
        <taxon>Ascomycota</taxon>
        <taxon>Saccharomycotina</taxon>
        <taxon>Saccharomycetes</taxon>
        <taxon>Phaffomycetales</taxon>
        <taxon>Wickerhamomycetaceae</taxon>
        <taxon>Wickerhamomyces</taxon>
    </lineage>
</organism>
<proteinExistence type="predicted"/>
<dbReference type="AlphaFoldDB" id="A0A9P8Q8U0"/>
<dbReference type="Proteomes" id="UP000774326">
    <property type="component" value="Unassembled WGS sequence"/>
</dbReference>
<name>A0A9P8Q8U0_WICPI</name>
<keyword evidence="2" id="KW-1185">Reference proteome</keyword>